<evidence type="ECO:0000256" key="3">
    <source>
        <dbReference type="ARBA" id="ARBA00022833"/>
    </source>
</evidence>
<keyword evidence="8" id="KW-1185">Reference proteome</keyword>
<comment type="similarity">
    <text evidence="5">Belongs to the zinc-containing alcohol dehydrogenase family.</text>
</comment>
<dbReference type="InterPro" id="IPR013154">
    <property type="entry name" value="ADH-like_N"/>
</dbReference>
<gene>
    <name evidence="7" type="ORF">ACFQ4P_10985</name>
</gene>
<dbReference type="Gene3D" id="3.90.180.10">
    <property type="entry name" value="Medium-chain alcohol dehydrogenases, catalytic domain"/>
    <property type="match status" value="1"/>
</dbReference>
<dbReference type="SMART" id="SM00829">
    <property type="entry name" value="PKS_ER"/>
    <property type="match status" value="1"/>
</dbReference>
<dbReference type="EMBL" id="JBHTOC010000017">
    <property type="protein sequence ID" value="MFD1430763.1"/>
    <property type="molecule type" value="Genomic_DNA"/>
</dbReference>
<accession>A0ABW4CL94</accession>
<dbReference type="InterPro" id="IPR013149">
    <property type="entry name" value="ADH-like_C"/>
</dbReference>
<evidence type="ECO:0000256" key="5">
    <source>
        <dbReference type="RuleBase" id="RU361277"/>
    </source>
</evidence>
<evidence type="ECO:0000313" key="8">
    <source>
        <dbReference type="Proteomes" id="UP001597196"/>
    </source>
</evidence>
<sequence>MKVAVFKQPGQVVIEDRDMPVIEKSTDAIIKIVRASVCGSDLWWFRGLEQRPANTTVGHEAIGIVESVGSDVHQVAPGDFVIAPFTHGCGHCAACRAGFDGNCMNREPGANPGYQGEYLRFTNANWALVKIPGQPADYSEEMLQSFVTLADVMATGYHAAASAEVKLGDTAVVMGDGAVGLCGVIAAKLRGATRIIAMSRHEDRQKLAREFGATDIVASRGDDAVAEVMALTDGAGADAVLECVGTELSVQTAVRVAGAGAVVGRVGIPQKAKMNTNDLFWKNVGLRGGIANVTTYDREVLLQAVLDHKIEPGKVFTKRFDLDQIQEAYEAMDQRTAIKSLLVVAK</sequence>
<proteinExistence type="inferred from homology"/>
<keyword evidence="2 5" id="KW-0479">Metal-binding</keyword>
<reference evidence="8" key="1">
    <citation type="journal article" date="2019" name="Int. J. Syst. Evol. Microbiol.">
        <title>The Global Catalogue of Microorganisms (GCM) 10K type strain sequencing project: providing services to taxonomists for standard genome sequencing and annotation.</title>
        <authorList>
            <consortium name="The Broad Institute Genomics Platform"/>
            <consortium name="The Broad Institute Genome Sequencing Center for Infectious Disease"/>
            <person name="Wu L."/>
            <person name="Ma J."/>
        </authorList>
    </citation>
    <scope>NUCLEOTIDE SEQUENCE [LARGE SCALE GENOMIC DNA]</scope>
    <source>
        <strain evidence="8">CCM 8980</strain>
    </source>
</reference>
<dbReference type="InterPro" id="IPR036291">
    <property type="entry name" value="NAD(P)-bd_dom_sf"/>
</dbReference>
<comment type="caution">
    <text evidence="7">The sequence shown here is derived from an EMBL/GenBank/DDBJ whole genome shotgun (WGS) entry which is preliminary data.</text>
</comment>
<protein>
    <submittedName>
        <fullName evidence="7">Zinc-binding dehydrogenase</fullName>
    </submittedName>
</protein>
<dbReference type="PROSITE" id="PS00059">
    <property type="entry name" value="ADH_ZINC"/>
    <property type="match status" value="1"/>
</dbReference>
<dbReference type="InterPro" id="IPR020843">
    <property type="entry name" value="ER"/>
</dbReference>
<dbReference type="Gene3D" id="3.40.50.720">
    <property type="entry name" value="NAD(P)-binding Rossmann-like Domain"/>
    <property type="match status" value="1"/>
</dbReference>
<feature type="domain" description="Enoyl reductase (ER)" evidence="6">
    <location>
        <begin position="7"/>
        <end position="342"/>
    </location>
</feature>
<name>A0ABW4CL94_9LACO</name>
<dbReference type="PANTHER" id="PTHR42813:SF2">
    <property type="entry name" value="DEHYDROGENASE, ZINC-CONTAINING, PUTATIVE (AFU_ORTHOLOGUE AFUA_2G02810)-RELATED"/>
    <property type="match status" value="1"/>
</dbReference>
<dbReference type="RefSeq" id="WP_203628182.1">
    <property type="nucleotide sequence ID" value="NZ_BOLQ01000020.1"/>
</dbReference>
<evidence type="ECO:0000259" key="6">
    <source>
        <dbReference type="SMART" id="SM00829"/>
    </source>
</evidence>
<evidence type="ECO:0000313" key="7">
    <source>
        <dbReference type="EMBL" id="MFD1430763.1"/>
    </source>
</evidence>
<keyword evidence="3 5" id="KW-0862">Zinc</keyword>
<dbReference type="InterPro" id="IPR002328">
    <property type="entry name" value="ADH_Zn_CS"/>
</dbReference>
<evidence type="ECO:0000256" key="4">
    <source>
        <dbReference type="ARBA" id="ARBA00023002"/>
    </source>
</evidence>
<dbReference type="PANTHER" id="PTHR42813">
    <property type="entry name" value="ZINC-TYPE ALCOHOL DEHYDROGENASE-LIKE"/>
    <property type="match status" value="1"/>
</dbReference>
<dbReference type="Pfam" id="PF08240">
    <property type="entry name" value="ADH_N"/>
    <property type="match status" value="1"/>
</dbReference>
<evidence type="ECO:0000256" key="2">
    <source>
        <dbReference type="ARBA" id="ARBA00022723"/>
    </source>
</evidence>
<dbReference type="InterPro" id="IPR011032">
    <property type="entry name" value="GroES-like_sf"/>
</dbReference>
<organism evidence="7 8">
    <name type="scientific">Lacticaseibacillus mingshuiensis</name>
    <dbReference type="NCBI Taxonomy" id="2799574"/>
    <lineage>
        <taxon>Bacteria</taxon>
        <taxon>Bacillati</taxon>
        <taxon>Bacillota</taxon>
        <taxon>Bacilli</taxon>
        <taxon>Lactobacillales</taxon>
        <taxon>Lactobacillaceae</taxon>
        <taxon>Lacticaseibacillus</taxon>
    </lineage>
</organism>
<keyword evidence="4" id="KW-0560">Oxidoreductase</keyword>
<evidence type="ECO:0000256" key="1">
    <source>
        <dbReference type="ARBA" id="ARBA00001947"/>
    </source>
</evidence>
<dbReference type="Proteomes" id="UP001597196">
    <property type="component" value="Unassembled WGS sequence"/>
</dbReference>
<dbReference type="SUPFAM" id="SSF50129">
    <property type="entry name" value="GroES-like"/>
    <property type="match status" value="1"/>
</dbReference>
<dbReference type="SUPFAM" id="SSF51735">
    <property type="entry name" value="NAD(P)-binding Rossmann-fold domains"/>
    <property type="match status" value="1"/>
</dbReference>
<dbReference type="Pfam" id="PF00107">
    <property type="entry name" value="ADH_zinc_N"/>
    <property type="match status" value="1"/>
</dbReference>
<comment type="cofactor">
    <cofactor evidence="1 5">
        <name>Zn(2+)</name>
        <dbReference type="ChEBI" id="CHEBI:29105"/>
    </cofactor>
</comment>